<accession>K0IWP9</accession>
<keyword evidence="2" id="KW-1185">Reference proteome</keyword>
<organism evidence="1 2">
    <name type="scientific">Amphibacillus xylanus (strain ATCC 51415 / DSM 6626 / JCM 7361 / LMG 17667 / NBRC 15112 / Ep01)</name>
    <dbReference type="NCBI Taxonomy" id="698758"/>
    <lineage>
        <taxon>Bacteria</taxon>
        <taxon>Bacillati</taxon>
        <taxon>Bacillota</taxon>
        <taxon>Bacilli</taxon>
        <taxon>Bacillales</taxon>
        <taxon>Bacillaceae</taxon>
        <taxon>Amphibacillus</taxon>
    </lineage>
</organism>
<gene>
    <name evidence="1" type="ordered locus">AXY_06570</name>
</gene>
<dbReference type="AlphaFoldDB" id="K0IWP9"/>
<dbReference type="EMBL" id="AP012050">
    <property type="protein sequence ID" value="BAM46789.1"/>
    <property type="molecule type" value="Genomic_DNA"/>
</dbReference>
<evidence type="ECO:0000313" key="1">
    <source>
        <dbReference type="EMBL" id="BAM46789.1"/>
    </source>
</evidence>
<dbReference type="HOGENOM" id="CLU_3039754_0_0_9"/>
<protein>
    <submittedName>
        <fullName evidence="1">Uncharacterized protein</fullName>
    </submittedName>
</protein>
<sequence>MSNYNSIVNFTKGQSIFFKTEKPSVMRQLAMTLTKQGVNAQVVKKVKLCKGRNS</sequence>
<dbReference type="STRING" id="698758.AXY_06570"/>
<name>K0IWP9_AMPXN</name>
<evidence type="ECO:0000313" key="2">
    <source>
        <dbReference type="Proteomes" id="UP000006294"/>
    </source>
</evidence>
<proteinExistence type="predicted"/>
<dbReference type="KEGG" id="axl:AXY_06570"/>
<reference evidence="1 2" key="1">
    <citation type="submission" date="2011-01" db="EMBL/GenBank/DDBJ databases">
        <title>Whole genome sequence of Amphibacillus xylinus NBRC 15112.</title>
        <authorList>
            <person name="Nakazawa H."/>
            <person name="Katano Y."/>
            <person name="Nakamura S."/>
            <person name="Sasagawa M."/>
            <person name="Fukada J."/>
            <person name="Arai T."/>
            <person name="Sasakura N."/>
            <person name="Mochizuki D."/>
            <person name="Hosoyama A."/>
            <person name="Harada K."/>
            <person name="Horikawa H."/>
            <person name="Kato Y."/>
            <person name="Harada T."/>
            <person name="Sasaki K."/>
            <person name="Sekiguchi M."/>
            <person name="Hodoyama M."/>
            <person name="Nishiko R."/>
            <person name="Narita H."/>
            <person name="Hanamaki A."/>
            <person name="Hata C."/>
            <person name="Konno Y."/>
            <person name="Niimura Y."/>
            <person name="Yamazaki S."/>
            <person name="Fujita N."/>
        </authorList>
    </citation>
    <scope>NUCLEOTIDE SEQUENCE [LARGE SCALE GENOMIC DNA]</scope>
    <source>
        <strain evidence="2">ATCC 51415 / DSM 6626 / JCM 7361 / LMG 17667 / NBRC 15112 / Ep01</strain>
    </source>
</reference>
<dbReference type="Proteomes" id="UP000006294">
    <property type="component" value="Chromosome"/>
</dbReference>